<dbReference type="Gene3D" id="3.90.70.80">
    <property type="match status" value="1"/>
</dbReference>
<proteinExistence type="predicted"/>
<dbReference type="AlphaFoldDB" id="A0A8H7RRK9"/>
<dbReference type="OrthoDB" id="2379842at2759"/>
<dbReference type="Proteomes" id="UP000646827">
    <property type="component" value="Unassembled WGS sequence"/>
</dbReference>
<feature type="compositionally biased region" description="Basic and acidic residues" evidence="1">
    <location>
        <begin position="77"/>
        <end position="104"/>
    </location>
</feature>
<gene>
    <name evidence="2" type="ORF">INT45_003291</name>
</gene>
<evidence type="ECO:0000313" key="3">
    <source>
        <dbReference type="Proteomes" id="UP000646827"/>
    </source>
</evidence>
<organism evidence="2 3">
    <name type="scientific">Circinella minor</name>
    <dbReference type="NCBI Taxonomy" id="1195481"/>
    <lineage>
        <taxon>Eukaryota</taxon>
        <taxon>Fungi</taxon>
        <taxon>Fungi incertae sedis</taxon>
        <taxon>Mucoromycota</taxon>
        <taxon>Mucoromycotina</taxon>
        <taxon>Mucoromycetes</taxon>
        <taxon>Mucorales</taxon>
        <taxon>Lichtheimiaceae</taxon>
        <taxon>Circinella</taxon>
    </lineage>
</organism>
<protein>
    <recommendedName>
        <fullName evidence="4">OTU domain-containing protein</fullName>
    </recommendedName>
</protein>
<evidence type="ECO:0008006" key="4">
    <source>
        <dbReference type="Google" id="ProtNLM"/>
    </source>
</evidence>
<accession>A0A8H7RRK9</accession>
<evidence type="ECO:0000256" key="1">
    <source>
        <dbReference type="SAM" id="MobiDB-lite"/>
    </source>
</evidence>
<feature type="region of interest" description="Disordered" evidence="1">
    <location>
        <begin position="77"/>
        <end position="107"/>
    </location>
</feature>
<dbReference type="EMBL" id="JAEPRB010000477">
    <property type="protein sequence ID" value="KAG2215876.1"/>
    <property type="molecule type" value="Genomic_DNA"/>
</dbReference>
<comment type="caution">
    <text evidence="2">The sequence shown here is derived from an EMBL/GenBank/DDBJ whole genome shotgun (WGS) entry which is preliminary data.</text>
</comment>
<keyword evidence="3" id="KW-1185">Reference proteome</keyword>
<evidence type="ECO:0000313" key="2">
    <source>
        <dbReference type="EMBL" id="KAG2215876.1"/>
    </source>
</evidence>
<name>A0A8H7RRK9_9FUNG</name>
<reference evidence="2 3" key="1">
    <citation type="submission" date="2020-12" db="EMBL/GenBank/DDBJ databases">
        <title>Metabolic potential, ecology and presence of endohyphal bacteria is reflected in genomic diversity of Mucoromycotina.</title>
        <authorList>
            <person name="Muszewska A."/>
            <person name="Okrasinska A."/>
            <person name="Steczkiewicz K."/>
            <person name="Drgas O."/>
            <person name="Orlowska M."/>
            <person name="Perlinska-Lenart U."/>
            <person name="Aleksandrzak-Piekarczyk T."/>
            <person name="Szatraj K."/>
            <person name="Zielenkiewicz U."/>
            <person name="Pilsyk S."/>
            <person name="Malc E."/>
            <person name="Mieczkowski P."/>
            <person name="Kruszewska J.S."/>
            <person name="Biernat P."/>
            <person name="Pawlowska J."/>
        </authorList>
    </citation>
    <scope>NUCLEOTIDE SEQUENCE [LARGE SCALE GENOMIC DNA]</scope>
    <source>
        <strain evidence="2 3">CBS 142.35</strain>
    </source>
</reference>
<sequence>MVSNINNINLSKNISKEILDVSNQNPIGLADERSIHLLNIQVKQFTNDDIEHMAEDTENGTNDIMQHIMNIKSNEVKKDKAEENKVEEAGVKGEKPNLKRKPENDLDDLWPTVKKTNRKKTSFVHPDIPTECSVGLKTIKSDGYCSYRALALQLHGNQIQYTKVKQTMLSHLDANYEFYRDILCNGHDNIMNRVINRLEFSITPETAQHTSCSSDYWFDALRDSQIAADAYTTPIAVFTDNTYWKSVLYLPFTIPSDTNRHPQPLNLFHCSNHFSVVDFIPSRTRHMEWPSVRPYHKAGWDFLGLAADYKTT</sequence>
<dbReference type="CDD" id="cd22744">
    <property type="entry name" value="OTU"/>
    <property type="match status" value="1"/>
</dbReference>